<dbReference type="SUPFAM" id="SSF48371">
    <property type="entry name" value="ARM repeat"/>
    <property type="match status" value="1"/>
</dbReference>
<dbReference type="InParanoid" id="G4Z6B2"/>
<dbReference type="STRING" id="1094619.G4Z6B2"/>
<dbReference type="GO" id="GO:0003677">
    <property type="term" value="F:DNA binding"/>
    <property type="evidence" value="ECO:0007669"/>
    <property type="project" value="InterPro"/>
</dbReference>
<dbReference type="PANTHER" id="PTHR36498">
    <property type="entry name" value="TATA-BINDING PROTEIN-ASSOCIATED FACTOR 172"/>
    <property type="match status" value="1"/>
</dbReference>
<name>G4Z6B2_PHYSP</name>
<dbReference type="AlphaFoldDB" id="G4Z6B2"/>
<dbReference type="GO" id="GO:0017025">
    <property type="term" value="F:TBP-class protein binding"/>
    <property type="evidence" value="ECO:0007669"/>
    <property type="project" value="InterPro"/>
</dbReference>
<keyword evidence="2" id="KW-1185">Reference proteome</keyword>
<dbReference type="RefSeq" id="XP_009524444.1">
    <property type="nucleotide sequence ID" value="XM_009526149.1"/>
</dbReference>
<evidence type="ECO:0000313" key="2">
    <source>
        <dbReference type="Proteomes" id="UP000002640"/>
    </source>
</evidence>
<dbReference type="InterPro" id="IPR016024">
    <property type="entry name" value="ARM-type_fold"/>
</dbReference>
<dbReference type="EMBL" id="JH159153">
    <property type="protein sequence ID" value="EGZ21727.1"/>
    <property type="molecule type" value="Genomic_DNA"/>
</dbReference>
<gene>
    <name evidence="1" type="ORF">PHYSODRAFT_313793</name>
</gene>
<dbReference type="GeneID" id="20643652"/>
<dbReference type="OMA" id="FRATAGC"/>
<evidence type="ECO:0000313" key="1">
    <source>
        <dbReference type="EMBL" id="EGZ21727.1"/>
    </source>
</evidence>
<dbReference type="KEGG" id="psoj:PHYSODRAFT_313793"/>
<proteinExistence type="predicted"/>
<dbReference type="GO" id="GO:0016887">
    <property type="term" value="F:ATP hydrolysis activity"/>
    <property type="evidence" value="ECO:0007669"/>
    <property type="project" value="InterPro"/>
</dbReference>
<organism evidence="1 2">
    <name type="scientific">Phytophthora sojae (strain P6497)</name>
    <name type="common">Soybean stem and root rot agent</name>
    <name type="synonym">Phytophthora megasperma f. sp. glycines</name>
    <dbReference type="NCBI Taxonomy" id="1094619"/>
    <lineage>
        <taxon>Eukaryota</taxon>
        <taxon>Sar</taxon>
        <taxon>Stramenopiles</taxon>
        <taxon>Oomycota</taxon>
        <taxon>Peronosporomycetes</taxon>
        <taxon>Peronosporales</taxon>
        <taxon>Peronosporaceae</taxon>
        <taxon>Phytophthora</taxon>
    </lineage>
</organism>
<dbReference type="Proteomes" id="UP000002640">
    <property type="component" value="Unassembled WGS sequence"/>
</dbReference>
<dbReference type="PANTHER" id="PTHR36498:SF1">
    <property type="entry name" value="TATA-BINDING PROTEIN-ASSOCIATED FACTOR 172"/>
    <property type="match status" value="1"/>
</dbReference>
<protein>
    <submittedName>
        <fullName evidence="1">Uncharacterized protein</fullName>
    </submittedName>
</protein>
<accession>G4Z6B2</accession>
<dbReference type="InterPro" id="IPR011989">
    <property type="entry name" value="ARM-like"/>
</dbReference>
<sequence length="187" mass="20833">MSAQATRLESLFLLVRDGSSAQIRENAAEKLGEVAVRSSEACASILQQLRPLIVDKEWDIRVAASKCLDVVARSLRHERENVADLFALVSRTLEASCTALNLQTVDINAVVREGAPLLRSGGEEYQYATNLTEEERRIHAVKQRRLLLRRLSGAGGPIWKTREDSLTKQLLPRLNQDRMCGGAARLR</sequence>
<reference evidence="1 2" key="1">
    <citation type="journal article" date="2006" name="Science">
        <title>Phytophthora genome sequences uncover evolutionary origins and mechanisms of pathogenesis.</title>
        <authorList>
            <person name="Tyler B.M."/>
            <person name="Tripathy S."/>
            <person name="Zhang X."/>
            <person name="Dehal P."/>
            <person name="Jiang R.H."/>
            <person name="Aerts A."/>
            <person name="Arredondo F.D."/>
            <person name="Baxter L."/>
            <person name="Bensasson D."/>
            <person name="Beynon J.L."/>
            <person name="Chapman J."/>
            <person name="Damasceno C.M."/>
            <person name="Dorrance A.E."/>
            <person name="Dou D."/>
            <person name="Dickerman A.W."/>
            <person name="Dubchak I.L."/>
            <person name="Garbelotto M."/>
            <person name="Gijzen M."/>
            <person name="Gordon S.G."/>
            <person name="Govers F."/>
            <person name="Grunwald N.J."/>
            <person name="Huang W."/>
            <person name="Ivors K.L."/>
            <person name="Jones R.W."/>
            <person name="Kamoun S."/>
            <person name="Krampis K."/>
            <person name="Lamour K.H."/>
            <person name="Lee M.K."/>
            <person name="McDonald W.H."/>
            <person name="Medina M."/>
            <person name="Meijer H.J."/>
            <person name="Nordberg E.K."/>
            <person name="Maclean D.J."/>
            <person name="Ospina-Giraldo M.D."/>
            <person name="Morris P.F."/>
            <person name="Phuntumart V."/>
            <person name="Putnam N.H."/>
            <person name="Rash S."/>
            <person name="Rose J.K."/>
            <person name="Sakihama Y."/>
            <person name="Salamov A.A."/>
            <person name="Savidor A."/>
            <person name="Scheuring C.F."/>
            <person name="Smith B.M."/>
            <person name="Sobral B.W."/>
            <person name="Terry A."/>
            <person name="Torto-Alalibo T.A."/>
            <person name="Win J."/>
            <person name="Xu Z."/>
            <person name="Zhang H."/>
            <person name="Grigoriev I.V."/>
            <person name="Rokhsar D.S."/>
            <person name="Boore J.L."/>
        </authorList>
    </citation>
    <scope>NUCLEOTIDE SEQUENCE [LARGE SCALE GENOMIC DNA]</scope>
    <source>
        <strain evidence="1 2">P6497</strain>
    </source>
</reference>
<dbReference type="Gene3D" id="1.25.10.10">
    <property type="entry name" value="Leucine-rich Repeat Variant"/>
    <property type="match status" value="1"/>
</dbReference>
<dbReference type="InterPro" id="IPR044972">
    <property type="entry name" value="Mot1"/>
</dbReference>